<dbReference type="InterPro" id="IPR000634">
    <property type="entry name" value="Ser/Thr_deHydtase_PyrdxlP-BS"/>
</dbReference>
<dbReference type="GO" id="GO:0004794">
    <property type="term" value="F:threonine deaminase activity"/>
    <property type="evidence" value="ECO:0007669"/>
    <property type="project" value="TreeGrafter"/>
</dbReference>
<reference evidence="6 7" key="1">
    <citation type="submission" date="2020-05" db="EMBL/GenBank/DDBJ databases">
        <title>Complete genome sequence of Gemmatimonas greenlandica TET16.</title>
        <authorList>
            <person name="Zeng Y."/>
        </authorList>
    </citation>
    <scope>NUCLEOTIDE SEQUENCE [LARGE SCALE GENOMIC DNA]</scope>
    <source>
        <strain evidence="6 7">TET16</strain>
    </source>
</reference>
<proteinExistence type="inferred from homology"/>
<dbReference type="Pfam" id="PF00291">
    <property type="entry name" value="PALP"/>
    <property type="match status" value="1"/>
</dbReference>
<dbReference type="AlphaFoldDB" id="A0A6M4IRL4"/>
<dbReference type="CDD" id="cd01562">
    <property type="entry name" value="Thr-dehyd"/>
    <property type="match status" value="1"/>
</dbReference>
<gene>
    <name evidence="6" type="ORF">HKW67_08165</name>
</gene>
<dbReference type="FunFam" id="3.40.50.1100:FF:000005">
    <property type="entry name" value="Threonine dehydratase catabolic"/>
    <property type="match status" value="1"/>
</dbReference>
<dbReference type="PANTHER" id="PTHR48078">
    <property type="entry name" value="THREONINE DEHYDRATASE, MITOCHONDRIAL-RELATED"/>
    <property type="match status" value="1"/>
</dbReference>
<dbReference type="Gene3D" id="3.40.50.1100">
    <property type="match status" value="2"/>
</dbReference>
<dbReference type="EMBL" id="CP053085">
    <property type="protein sequence ID" value="QJR35482.1"/>
    <property type="molecule type" value="Genomic_DNA"/>
</dbReference>
<dbReference type="GO" id="GO:0006565">
    <property type="term" value="P:L-serine catabolic process"/>
    <property type="evidence" value="ECO:0007669"/>
    <property type="project" value="TreeGrafter"/>
</dbReference>
<evidence type="ECO:0000256" key="4">
    <source>
        <dbReference type="ARBA" id="ARBA00023239"/>
    </source>
</evidence>
<dbReference type="InterPro" id="IPR036052">
    <property type="entry name" value="TrpB-like_PALP_sf"/>
</dbReference>
<comment type="cofactor">
    <cofactor evidence="1">
        <name>pyridoxal 5'-phosphate</name>
        <dbReference type="ChEBI" id="CHEBI:597326"/>
    </cofactor>
</comment>
<feature type="domain" description="Tryptophan synthase beta chain-like PALP" evidence="5">
    <location>
        <begin position="22"/>
        <end position="315"/>
    </location>
</feature>
<dbReference type="InterPro" id="IPR050147">
    <property type="entry name" value="Ser/Thr_Dehydratase"/>
</dbReference>
<dbReference type="PROSITE" id="PS00165">
    <property type="entry name" value="DEHYDRATASE_SER_THR"/>
    <property type="match status" value="1"/>
</dbReference>
<name>A0A6M4IRL4_9BACT</name>
<dbReference type="Proteomes" id="UP000500938">
    <property type="component" value="Chromosome"/>
</dbReference>
<keyword evidence="7" id="KW-1185">Reference proteome</keyword>
<keyword evidence="3" id="KW-0663">Pyridoxal phosphate</keyword>
<dbReference type="GO" id="GO:0003941">
    <property type="term" value="F:L-serine ammonia-lyase activity"/>
    <property type="evidence" value="ECO:0007669"/>
    <property type="project" value="TreeGrafter"/>
</dbReference>
<organism evidence="6 7">
    <name type="scientific">Gemmatimonas groenlandica</name>
    <dbReference type="NCBI Taxonomy" id="2732249"/>
    <lineage>
        <taxon>Bacteria</taxon>
        <taxon>Pseudomonadati</taxon>
        <taxon>Gemmatimonadota</taxon>
        <taxon>Gemmatimonadia</taxon>
        <taxon>Gemmatimonadales</taxon>
        <taxon>Gemmatimonadaceae</taxon>
        <taxon>Gemmatimonas</taxon>
    </lineage>
</organism>
<sequence>MPTTLPAVPTIDEIRAAATRIAPHAQITPLLTSPALNARAGGRVLLKAEVLQHTGSFKLRGALNRLLQLTDDERSRGVVAYSSGNHAQAVAYSATLLGMRSVIIMPQDAPALKIERTRAFGGEVVLYDRYTEDRVAIGGAIAQEHGLTIVPPFEDPHIVAGQGTLALEALTQAAAMGYTPETLLVCCGGGGLTAGSALAAAAVSPNTVVHPCEPAEFDDTARSLRLGHRVANEPGKRSICDAIVTEMPGEFTFSINQPRVGAGLTVTDDEVLAAIAFAVRELKLVVEPGGAAALAALLSGKLETKGRTTMVVVTGGNIDPAMLARAIGVV</sequence>
<evidence type="ECO:0000256" key="3">
    <source>
        <dbReference type="ARBA" id="ARBA00022898"/>
    </source>
</evidence>
<dbReference type="GO" id="GO:0009097">
    <property type="term" value="P:isoleucine biosynthetic process"/>
    <property type="evidence" value="ECO:0007669"/>
    <property type="project" value="TreeGrafter"/>
</dbReference>
<evidence type="ECO:0000259" key="5">
    <source>
        <dbReference type="Pfam" id="PF00291"/>
    </source>
</evidence>
<keyword evidence="4" id="KW-0456">Lyase</keyword>
<dbReference type="RefSeq" id="WP_171224912.1">
    <property type="nucleotide sequence ID" value="NZ_CP053085.1"/>
</dbReference>
<evidence type="ECO:0000256" key="1">
    <source>
        <dbReference type="ARBA" id="ARBA00001933"/>
    </source>
</evidence>
<comment type="similarity">
    <text evidence="2">Belongs to the serine/threonine dehydratase family.</text>
</comment>
<dbReference type="KEGG" id="ggr:HKW67_08165"/>
<dbReference type="PANTHER" id="PTHR48078:SF6">
    <property type="entry name" value="L-THREONINE DEHYDRATASE CATABOLIC TDCB"/>
    <property type="match status" value="1"/>
</dbReference>
<dbReference type="SUPFAM" id="SSF53686">
    <property type="entry name" value="Tryptophan synthase beta subunit-like PLP-dependent enzymes"/>
    <property type="match status" value="1"/>
</dbReference>
<evidence type="ECO:0000313" key="7">
    <source>
        <dbReference type="Proteomes" id="UP000500938"/>
    </source>
</evidence>
<protein>
    <submittedName>
        <fullName evidence="6">Threonine/serine dehydratase</fullName>
    </submittedName>
</protein>
<dbReference type="GO" id="GO:0030170">
    <property type="term" value="F:pyridoxal phosphate binding"/>
    <property type="evidence" value="ECO:0007669"/>
    <property type="project" value="InterPro"/>
</dbReference>
<dbReference type="InterPro" id="IPR001926">
    <property type="entry name" value="TrpB-like_PALP"/>
</dbReference>
<dbReference type="GO" id="GO:0006567">
    <property type="term" value="P:L-threonine catabolic process"/>
    <property type="evidence" value="ECO:0007669"/>
    <property type="project" value="TreeGrafter"/>
</dbReference>
<evidence type="ECO:0000313" key="6">
    <source>
        <dbReference type="EMBL" id="QJR35482.1"/>
    </source>
</evidence>
<accession>A0A6M4IRL4</accession>
<evidence type="ECO:0000256" key="2">
    <source>
        <dbReference type="ARBA" id="ARBA00010869"/>
    </source>
</evidence>